<keyword evidence="7" id="KW-1185">Reference proteome</keyword>
<dbReference type="Proteomes" id="UP001183817">
    <property type="component" value="Unassembled WGS sequence"/>
</dbReference>
<organism evidence="6 7">
    <name type="scientific">Paeniglutamicibacter sulfureus</name>
    <dbReference type="NCBI Taxonomy" id="43666"/>
    <lineage>
        <taxon>Bacteria</taxon>
        <taxon>Bacillati</taxon>
        <taxon>Actinomycetota</taxon>
        <taxon>Actinomycetes</taxon>
        <taxon>Micrococcales</taxon>
        <taxon>Micrococcaceae</taxon>
        <taxon>Paeniglutamicibacter</taxon>
    </lineage>
</organism>
<comment type="similarity">
    <text evidence="1">Belongs to the sulfatase family.</text>
</comment>
<dbReference type="Pfam" id="PF00884">
    <property type="entry name" value="Sulfatase"/>
    <property type="match status" value="1"/>
</dbReference>
<evidence type="ECO:0000256" key="4">
    <source>
        <dbReference type="ARBA" id="ARBA00022837"/>
    </source>
</evidence>
<sequence>MVMDDMGFSDIGAYGSEIDTPNLDAIASAGVLETNYHTPPMCAPARASLLTGVNPHRAGFAYVPHADPGFPNYAMELPARAPTLAATLRNAGYSTFALGKWHLTLETNLSDGGDKSSWPLQRGFDKYFGCMDGFTSLFHPHRLVRDNSAVHTEEYPEDFYLTDALTDEAMGMISSHQAGSGARRPFFMYFAQQAVHGPLQAKDRDIEKYRGIYDEGWDVLREQRFKRQLDKGLFAGNTSLPARDESALDGVEPWKDLTAEQKIRFARHMEVYAATLDNVDQNVGRLVQHLKLIGEYDNTIFVFTSDNGGTAEGGSEGTRSYFSQFASMPGLPGSWERDVPRPIELIGGPQVYSHYPRGWAAVSNTPFRKYKTHTMAGGVRVPLVLSWPAGKGQGLHGIRNAFMFSADVMPTLLELAGVPPMKHVQGEMALELDGVSRVQTLVGGEPEDHTQYFELQGRRALCTHQWKLLSPDRLGPSWDPDAWQLYNVLTDPTEIHDLAAEHPGIVHELAARWDSEAWRNTVFPLNDDGTLLRVRPASELELENPLTLYRSSGVLERFRSLKLTKLRSFDIELDFEFTDRDAGVLVSHGDQGGGYLLYVKDHELHLSYNAYGTVLRGRHALDTGHHHLTVHFLSLPDAQWQISLTDRDGMNKVLIDVVPMMVGMAPFTGISVGADRCGPVDWDLSERHRSFPFTGSLGPVTYIPGAKTDLNPELFAELEERVAVVFD</sequence>
<keyword evidence="3 6" id="KW-0378">Hydrolase</keyword>
<evidence type="ECO:0000256" key="1">
    <source>
        <dbReference type="ARBA" id="ARBA00008779"/>
    </source>
</evidence>
<dbReference type="InterPro" id="IPR017850">
    <property type="entry name" value="Alkaline_phosphatase_core_sf"/>
</dbReference>
<dbReference type="InterPro" id="IPR000917">
    <property type="entry name" value="Sulfatase_N"/>
</dbReference>
<keyword evidence="4" id="KW-0106">Calcium</keyword>
<comment type="caution">
    <text evidence="6">The sequence shown here is derived from an EMBL/GenBank/DDBJ whole genome shotgun (WGS) entry which is preliminary data.</text>
</comment>
<gene>
    <name evidence="6" type="ORF">J2S64_002650</name>
</gene>
<evidence type="ECO:0000259" key="5">
    <source>
        <dbReference type="Pfam" id="PF00884"/>
    </source>
</evidence>
<dbReference type="CDD" id="cd16025">
    <property type="entry name" value="PAS_like"/>
    <property type="match status" value="1"/>
</dbReference>
<keyword evidence="2" id="KW-0479">Metal-binding</keyword>
<dbReference type="InterPro" id="IPR050738">
    <property type="entry name" value="Sulfatase"/>
</dbReference>
<name>A0ABU2BJY7_9MICC</name>
<feature type="domain" description="Sulfatase N-terminal" evidence="5">
    <location>
        <begin position="2"/>
        <end position="418"/>
    </location>
</feature>
<evidence type="ECO:0000256" key="2">
    <source>
        <dbReference type="ARBA" id="ARBA00022723"/>
    </source>
</evidence>
<dbReference type="EMBL" id="JAVDYI010000001">
    <property type="protein sequence ID" value="MDR7358959.1"/>
    <property type="molecule type" value="Genomic_DNA"/>
</dbReference>
<protein>
    <submittedName>
        <fullName evidence="6">Arylsulfatase</fullName>
        <ecNumber evidence="6">3.1.6.1</ecNumber>
    </submittedName>
</protein>
<dbReference type="InterPro" id="IPR024607">
    <property type="entry name" value="Sulfatase_CS"/>
</dbReference>
<proteinExistence type="inferred from homology"/>
<dbReference type="PROSITE" id="PS00523">
    <property type="entry name" value="SULFATASE_1"/>
    <property type="match status" value="1"/>
</dbReference>
<dbReference type="PANTHER" id="PTHR42693">
    <property type="entry name" value="ARYLSULFATASE FAMILY MEMBER"/>
    <property type="match status" value="1"/>
</dbReference>
<accession>A0ABU2BJY7</accession>
<evidence type="ECO:0000313" key="7">
    <source>
        <dbReference type="Proteomes" id="UP001183817"/>
    </source>
</evidence>
<dbReference type="SUPFAM" id="SSF53649">
    <property type="entry name" value="Alkaline phosphatase-like"/>
    <property type="match status" value="1"/>
</dbReference>
<evidence type="ECO:0000313" key="6">
    <source>
        <dbReference type="EMBL" id="MDR7358959.1"/>
    </source>
</evidence>
<dbReference type="PANTHER" id="PTHR42693:SF33">
    <property type="entry name" value="ARYLSULFATASE"/>
    <property type="match status" value="1"/>
</dbReference>
<dbReference type="GO" id="GO:0004065">
    <property type="term" value="F:arylsulfatase activity"/>
    <property type="evidence" value="ECO:0007669"/>
    <property type="project" value="UniProtKB-EC"/>
</dbReference>
<evidence type="ECO:0000256" key="3">
    <source>
        <dbReference type="ARBA" id="ARBA00022801"/>
    </source>
</evidence>
<reference evidence="6 7" key="1">
    <citation type="submission" date="2023-07" db="EMBL/GenBank/DDBJ databases">
        <title>Sequencing the genomes of 1000 actinobacteria strains.</title>
        <authorList>
            <person name="Klenk H.-P."/>
        </authorList>
    </citation>
    <scope>NUCLEOTIDE SEQUENCE [LARGE SCALE GENOMIC DNA]</scope>
    <source>
        <strain evidence="6 7">DSM 20167</strain>
    </source>
</reference>
<dbReference type="EC" id="3.1.6.1" evidence="6"/>
<dbReference type="Gene3D" id="3.30.1120.10">
    <property type="match status" value="1"/>
</dbReference>
<dbReference type="Gene3D" id="3.40.720.10">
    <property type="entry name" value="Alkaline Phosphatase, subunit A"/>
    <property type="match status" value="1"/>
</dbReference>